<dbReference type="EMBL" id="LK056665">
    <property type="protein sequence ID" value="CDS82377.1"/>
    <property type="molecule type" value="Genomic_DNA"/>
</dbReference>
<reference evidence="2" key="1">
    <citation type="submission" date="2014-06" db="EMBL/GenBank/DDBJ databases">
        <authorList>
            <person name="Ju J."/>
            <person name="Zhang J."/>
        </authorList>
    </citation>
    <scope>NUCLEOTIDE SEQUENCE</scope>
    <source>
        <strain evidence="2">SscI8</strain>
    </source>
</reference>
<feature type="region of interest" description="Disordered" evidence="1">
    <location>
        <begin position="58"/>
        <end position="99"/>
    </location>
</feature>
<feature type="compositionally biased region" description="Polar residues" evidence="1">
    <location>
        <begin position="60"/>
        <end position="88"/>
    </location>
</feature>
<name>A0A127Z6Q2_9BASI</name>
<dbReference type="AlphaFoldDB" id="A0A127Z6Q2"/>
<accession>A0A127Z6Q2</accession>
<feature type="region of interest" description="Disordered" evidence="1">
    <location>
        <begin position="220"/>
        <end position="251"/>
    </location>
</feature>
<feature type="compositionally biased region" description="Low complexity" evidence="1">
    <location>
        <begin position="160"/>
        <end position="169"/>
    </location>
</feature>
<feature type="compositionally biased region" description="Low complexity" evidence="1">
    <location>
        <begin position="379"/>
        <end position="391"/>
    </location>
</feature>
<feature type="compositionally biased region" description="Low complexity" evidence="1">
    <location>
        <begin position="228"/>
        <end position="248"/>
    </location>
</feature>
<sequence length="452" mass="47837">MSAAICSSSSQWGNTLPLEAQDHLWRGPVASSSIFTVKPATSAVRKIKRKPVPFIPSELLQHSSSSNDTTTLPSTSSCADITPTQESVPSVPLATRSPQRPQRQYLLDIDAPTASQGVGSVADDSVQQLLRSATISAASASSRPRKGPLKWMQDKEEHTAPASSPAVSPRRPTLSRKTSISAHLKLSLRRNKADEQPCSELSISGPTNFVHISTGTEGAHAAIKSPALRRSSTTSARSSLRSSTSSASGTCFETADSTWVGQEASDGKPLYSASSAKQPLRPLKSIRRPSKLSLNKAEPLLNIPPGATSPKDKRKAMYAAPGSVPAILEPIQMATRSEAPASKLSPIASPITSGAGEHFAATLGRTIVRARGHSSDGGELSPEPELSRSPSFGYESSACTSNRSSLGSLHEFSSFLDFPDLSLSRRNSDKGHSEDDIWSGPALAVPLTPNRF</sequence>
<feature type="region of interest" description="Disordered" evidence="1">
    <location>
        <begin position="136"/>
        <end position="202"/>
    </location>
</feature>
<dbReference type="OrthoDB" id="2548294at2759"/>
<evidence type="ECO:0000256" key="1">
    <source>
        <dbReference type="SAM" id="MobiDB-lite"/>
    </source>
</evidence>
<proteinExistence type="predicted"/>
<gene>
    <name evidence="2" type="ORF">SPSC_03196</name>
</gene>
<feature type="region of interest" description="Disordered" evidence="1">
    <location>
        <begin position="372"/>
        <end position="394"/>
    </location>
</feature>
<organism evidence="2">
    <name type="scientific">Sporisorium scitamineum</name>
    <dbReference type="NCBI Taxonomy" id="49012"/>
    <lineage>
        <taxon>Eukaryota</taxon>
        <taxon>Fungi</taxon>
        <taxon>Dikarya</taxon>
        <taxon>Basidiomycota</taxon>
        <taxon>Ustilaginomycotina</taxon>
        <taxon>Ustilaginomycetes</taxon>
        <taxon>Ustilaginales</taxon>
        <taxon>Ustilaginaceae</taxon>
        <taxon>Sporisorium</taxon>
    </lineage>
</organism>
<protein>
    <submittedName>
        <fullName evidence="2">Uncharacterized protein</fullName>
    </submittedName>
</protein>
<evidence type="ECO:0000313" key="2">
    <source>
        <dbReference type="EMBL" id="CDS82377.1"/>
    </source>
</evidence>